<evidence type="ECO:0000256" key="2">
    <source>
        <dbReference type="ARBA" id="ARBA00022801"/>
    </source>
</evidence>
<keyword evidence="2" id="KW-0378">Hydrolase</keyword>
<feature type="region of interest" description="Disordered" evidence="5">
    <location>
        <begin position="738"/>
        <end position="776"/>
    </location>
</feature>
<keyword evidence="9" id="KW-1185">Reference proteome</keyword>
<reference evidence="8 9" key="1">
    <citation type="submission" date="2020-08" db="EMBL/GenBank/DDBJ databases">
        <authorList>
            <person name="Seo M.-J."/>
        </authorList>
    </citation>
    <scope>NUCLEOTIDE SEQUENCE [LARGE SCALE GENOMIC DNA]</scope>
    <source>
        <strain evidence="8 9">MBLA0160</strain>
    </source>
</reference>
<dbReference type="InterPro" id="IPR001650">
    <property type="entry name" value="Helicase_C-like"/>
</dbReference>
<organism evidence="8 9">
    <name type="scientific">Halobellus ruber</name>
    <dbReference type="NCBI Taxonomy" id="2761102"/>
    <lineage>
        <taxon>Archaea</taxon>
        <taxon>Methanobacteriati</taxon>
        <taxon>Methanobacteriota</taxon>
        <taxon>Stenosarchaea group</taxon>
        <taxon>Halobacteria</taxon>
        <taxon>Halobacteriales</taxon>
        <taxon>Haloferacaceae</taxon>
        <taxon>Halobellus</taxon>
    </lineage>
</organism>
<feature type="domain" description="Helicase C-terminal" evidence="7">
    <location>
        <begin position="565"/>
        <end position="734"/>
    </location>
</feature>
<evidence type="ECO:0000256" key="5">
    <source>
        <dbReference type="SAM" id="MobiDB-lite"/>
    </source>
</evidence>
<keyword evidence="3 8" id="KW-0347">Helicase</keyword>
<evidence type="ECO:0000259" key="7">
    <source>
        <dbReference type="PROSITE" id="PS51194"/>
    </source>
</evidence>
<proteinExistence type="predicted"/>
<dbReference type="GO" id="GO:0003677">
    <property type="term" value="F:DNA binding"/>
    <property type="evidence" value="ECO:0007669"/>
    <property type="project" value="InterPro"/>
</dbReference>
<evidence type="ECO:0000256" key="4">
    <source>
        <dbReference type="ARBA" id="ARBA00022840"/>
    </source>
</evidence>
<keyword evidence="4" id="KW-0067">ATP-binding</keyword>
<dbReference type="PANTHER" id="PTHR11274:SF0">
    <property type="entry name" value="GENERAL TRANSCRIPTION AND DNA REPAIR FACTOR IIH HELICASE SUBUNIT XPB"/>
    <property type="match status" value="1"/>
</dbReference>
<dbReference type="RefSeq" id="WP_185191434.1">
    <property type="nucleotide sequence ID" value="NZ_JACKXD010000001.1"/>
</dbReference>
<dbReference type="Pfam" id="PF04851">
    <property type="entry name" value="ResIII"/>
    <property type="match status" value="1"/>
</dbReference>
<accession>A0A7J9SGD8</accession>
<dbReference type="Proteomes" id="UP000546257">
    <property type="component" value="Unassembled WGS sequence"/>
</dbReference>
<feature type="domain" description="Helicase ATP-binding" evidence="6">
    <location>
        <begin position="250"/>
        <end position="411"/>
    </location>
</feature>
<protein>
    <submittedName>
        <fullName evidence="8">DEAD/DEAH box helicase family protein</fullName>
    </submittedName>
</protein>
<evidence type="ECO:0000256" key="1">
    <source>
        <dbReference type="ARBA" id="ARBA00022741"/>
    </source>
</evidence>
<evidence type="ECO:0000313" key="8">
    <source>
        <dbReference type="EMBL" id="MBB6645056.1"/>
    </source>
</evidence>
<dbReference type="SMART" id="SM00490">
    <property type="entry name" value="HELICc"/>
    <property type="match status" value="1"/>
</dbReference>
<dbReference type="PROSITE" id="PS51194">
    <property type="entry name" value="HELICASE_CTER"/>
    <property type="match status" value="1"/>
</dbReference>
<dbReference type="GO" id="GO:0016787">
    <property type="term" value="F:hydrolase activity"/>
    <property type="evidence" value="ECO:0007669"/>
    <property type="project" value="UniProtKB-KW"/>
</dbReference>
<dbReference type="SMART" id="SM00487">
    <property type="entry name" value="DEXDc"/>
    <property type="match status" value="1"/>
</dbReference>
<sequence>MEALRAVYSAVDSIADGEPGVSVRRQEIRNHLKKNRQYDFGEGGIRGYPQLLTQLAAFRDQDQGYSLAPEFSPQKFTDADLFRRFENHLRREGAMTTPPSGRVKRDLMKYYMYRESGGLGKERRWYTTFWKDYLDETARAGDSYDARLRKTDSYLSTQSERRELFQSVLDRFPFESSDLQGLPIDVLRRMNNTESFTEAQRIRIASGSGISRLDLERLTTDQRQPYSFPRDFELYPWQQEAADQWFTSGLDGSKEPETGITQVITGAGKTVMALSIIQRWIDENPDGVISVLVPTNVLMQQWLTELTGTLNVPVSDIGWAGGGHKDSFTEDCRIIVSIVNSAVKDDYLGQDLNQAGTPPHLLIADECHRYTGEVFSNVFDYHRTATLGLSATPLSQTVHEPAFTDQLVQSDDFTVADSDSLLLQELGPVYYTLTYQEGLDRGLIPEFEINYIGFELTAAERHTYDKLTRQIGDALSDIRSRYGNRLATMGGEFNQNLQLLLQQEDLSTPEIADYFEYTSDRQQVVADATRRQAITLTLLERVIENDEKAIVFQERIEQLERMVAPFDRRGRDVRTDEVTDADYRTALYEQYPKLQQVDQEFEQLLSRAAYKPVMYHSGHSRPIWNDFAIRWFREGGFANVMLSVKALIEGVDVPSADIGIIRVSSSSVRQRIQTLGRVLRTGEDPDEKSELYVLYARDTVDEKIFSKHDWRDELANADVGHYIWEPDDSDQALSGRMREATDDELPDSGKYSPATVPDASELEVGDEYSGPQDGYRISVDSEGIPFEPGKNSRREITNPELQSAATFVHNLKDGGEIIINNAGHLLTRSPDGDILFVGTFDGDVDEIEYGEQTGRLSGDAPTDVDELLD</sequence>
<dbReference type="GO" id="GO:0005524">
    <property type="term" value="F:ATP binding"/>
    <property type="evidence" value="ECO:0007669"/>
    <property type="project" value="UniProtKB-KW"/>
</dbReference>
<dbReference type="InterPro" id="IPR050615">
    <property type="entry name" value="ATP-dep_DNA_Helicase"/>
</dbReference>
<dbReference type="GO" id="GO:0140097">
    <property type="term" value="F:catalytic activity, acting on DNA"/>
    <property type="evidence" value="ECO:0007669"/>
    <property type="project" value="UniProtKB-ARBA"/>
</dbReference>
<dbReference type="EMBL" id="JACKXD010000001">
    <property type="protein sequence ID" value="MBB6645056.1"/>
    <property type="molecule type" value="Genomic_DNA"/>
</dbReference>
<dbReference type="PROSITE" id="PS51192">
    <property type="entry name" value="HELICASE_ATP_BIND_1"/>
    <property type="match status" value="1"/>
</dbReference>
<gene>
    <name evidence="8" type="ORF">H5V44_01855</name>
</gene>
<dbReference type="InterPro" id="IPR014001">
    <property type="entry name" value="Helicase_ATP-bd"/>
</dbReference>
<dbReference type="GO" id="GO:0004386">
    <property type="term" value="F:helicase activity"/>
    <property type="evidence" value="ECO:0007669"/>
    <property type="project" value="UniProtKB-KW"/>
</dbReference>
<dbReference type="Pfam" id="PF00271">
    <property type="entry name" value="Helicase_C"/>
    <property type="match status" value="1"/>
</dbReference>
<evidence type="ECO:0000256" key="3">
    <source>
        <dbReference type="ARBA" id="ARBA00022806"/>
    </source>
</evidence>
<dbReference type="InterPro" id="IPR006935">
    <property type="entry name" value="Helicase/UvrB_N"/>
</dbReference>
<dbReference type="InterPro" id="IPR027417">
    <property type="entry name" value="P-loop_NTPase"/>
</dbReference>
<dbReference type="Gene3D" id="3.40.50.300">
    <property type="entry name" value="P-loop containing nucleotide triphosphate hydrolases"/>
    <property type="match status" value="2"/>
</dbReference>
<evidence type="ECO:0000259" key="6">
    <source>
        <dbReference type="PROSITE" id="PS51192"/>
    </source>
</evidence>
<comment type="caution">
    <text evidence="8">The sequence shown here is derived from an EMBL/GenBank/DDBJ whole genome shotgun (WGS) entry which is preliminary data.</text>
</comment>
<dbReference type="SUPFAM" id="SSF52540">
    <property type="entry name" value="P-loop containing nucleoside triphosphate hydrolases"/>
    <property type="match status" value="1"/>
</dbReference>
<dbReference type="PANTHER" id="PTHR11274">
    <property type="entry name" value="RAD25/XP-B DNA REPAIR HELICASE"/>
    <property type="match status" value="1"/>
</dbReference>
<name>A0A7J9SGD8_9EURY</name>
<evidence type="ECO:0000313" key="9">
    <source>
        <dbReference type="Proteomes" id="UP000546257"/>
    </source>
</evidence>
<keyword evidence="1" id="KW-0547">Nucleotide-binding</keyword>
<dbReference type="AlphaFoldDB" id="A0A7J9SGD8"/>